<keyword evidence="3" id="KW-1185">Reference proteome</keyword>
<gene>
    <name evidence="2" type="ORF">ENUP19_0080G0102</name>
</gene>
<evidence type="ECO:0000313" key="3">
    <source>
        <dbReference type="Proteomes" id="UP001628156"/>
    </source>
</evidence>
<comment type="caution">
    <text evidence="2">The sequence shown here is derived from an EMBL/GenBank/DDBJ whole genome shotgun (WGS) entry which is preliminary data.</text>
</comment>
<evidence type="ECO:0000259" key="1">
    <source>
        <dbReference type="Pfam" id="PF00326"/>
    </source>
</evidence>
<feature type="domain" description="Peptidase S9 prolyl oligopeptidase catalytic" evidence="1">
    <location>
        <begin position="95"/>
        <end position="256"/>
    </location>
</feature>
<organism evidence="2 3">
    <name type="scientific">Entamoeba nuttalli</name>
    <dbReference type="NCBI Taxonomy" id="412467"/>
    <lineage>
        <taxon>Eukaryota</taxon>
        <taxon>Amoebozoa</taxon>
        <taxon>Evosea</taxon>
        <taxon>Archamoebae</taxon>
        <taxon>Mastigamoebida</taxon>
        <taxon>Entamoebidae</taxon>
        <taxon>Entamoeba</taxon>
    </lineage>
</organism>
<dbReference type="SUPFAM" id="SSF53474">
    <property type="entry name" value="alpha/beta-Hydrolases"/>
    <property type="match status" value="1"/>
</dbReference>
<proteinExistence type="predicted"/>
<dbReference type="PANTHER" id="PTHR12277">
    <property type="entry name" value="ALPHA/BETA HYDROLASE DOMAIN-CONTAINING PROTEIN"/>
    <property type="match status" value="1"/>
</dbReference>
<dbReference type="Pfam" id="PF00326">
    <property type="entry name" value="Peptidase_S9"/>
    <property type="match status" value="1"/>
</dbReference>
<dbReference type="EMBL" id="BAAFRS010000080">
    <property type="protein sequence ID" value="GAB1221448.1"/>
    <property type="molecule type" value="Genomic_DNA"/>
</dbReference>
<dbReference type="Proteomes" id="UP001628156">
    <property type="component" value="Unassembled WGS sequence"/>
</dbReference>
<sequence>MGNSITCKYAFLPPQNKYSINAFEICHINNRHVPYYIINSELPSNRYIIFSHGNAEDISTSIECMRRFSKIVQCNIIGYDYTGYGSNVGDPSESNCDQDILAIFLMAVKDMNIPQQNIALMGHSIGCGPTLWLANQIQLDKLKKYNIQQGILGSVLSISGFTSACAVVDQRLTYIPFTDIFNNENTIKELKMPVFIAHGLNDTIIHVSHATRLSEAIKCKDNFELYLVEDCGHNDIFSNIEFQTAIVSFIESYFQNHLIN</sequence>
<protein>
    <recommendedName>
        <fullName evidence="1">Peptidase S9 prolyl oligopeptidase catalytic domain-containing protein</fullName>
    </recommendedName>
</protein>
<dbReference type="InterPro" id="IPR029058">
    <property type="entry name" value="AB_hydrolase_fold"/>
</dbReference>
<reference evidence="2 3" key="1">
    <citation type="journal article" date="2019" name="PLoS Negl. Trop. Dis.">
        <title>Whole genome sequencing of Entamoeba nuttalli reveals mammalian host-related molecular signatures and a novel octapeptide-repeat surface protein.</title>
        <authorList>
            <person name="Tanaka M."/>
            <person name="Makiuchi T."/>
            <person name="Komiyama T."/>
            <person name="Shiina T."/>
            <person name="Osaki K."/>
            <person name="Tachibana H."/>
        </authorList>
    </citation>
    <scope>NUCLEOTIDE SEQUENCE [LARGE SCALE GENOMIC DNA]</scope>
    <source>
        <strain evidence="2 3">P19-061405</strain>
    </source>
</reference>
<accession>A0ABQ0DFD8</accession>
<dbReference type="InterPro" id="IPR001375">
    <property type="entry name" value="Peptidase_S9_cat"/>
</dbReference>
<evidence type="ECO:0000313" key="2">
    <source>
        <dbReference type="EMBL" id="GAB1221448.1"/>
    </source>
</evidence>
<name>A0ABQ0DFD8_9EUKA</name>
<dbReference type="Gene3D" id="3.40.50.1820">
    <property type="entry name" value="alpha/beta hydrolase"/>
    <property type="match status" value="2"/>
</dbReference>
<dbReference type="PANTHER" id="PTHR12277:SF81">
    <property type="entry name" value="PROTEIN ABHD13"/>
    <property type="match status" value="1"/>
</dbReference>